<gene>
    <name evidence="1" type="ORF">HLI_03620</name>
</gene>
<dbReference type="EMBL" id="CP026118">
    <property type="protein sequence ID" value="QAS51367.1"/>
    <property type="molecule type" value="Genomic_DNA"/>
</dbReference>
<proteinExistence type="predicted"/>
<dbReference type="Proteomes" id="UP000287756">
    <property type="component" value="Chromosome"/>
</dbReference>
<evidence type="ECO:0000313" key="2">
    <source>
        <dbReference type="Proteomes" id="UP000287756"/>
    </source>
</evidence>
<dbReference type="AlphaFoldDB" id="A0A410M9K3"/>
<protein>
    <submittedName>
        <fullName evidence="1">Uncharacterized protein</fullName>
    </submittedName>
</protein>
<sequence length="83" mass="9767">MRKIATTKPRIDTVKELKAIMTINDSYILRGITPSIDETWGLADTLFNWQKSLSNINYSMSLRRKRQAFWTKHELKQRTLIAI</sequence>
<name>A0A410M9K3_9BACI</name>
<dbReference type="KEGG" id="hli:HLI_03620"/>
<evidence type="ECO:0000313" key="1">
    <source>
        <dbReference type="EMBL" id="QAS51367.1"/>
    </source>
</evidence>
<accession>A0A410M9K3</accession>
<organism evidence="1 2">
    <name type="scientific">Halobacillus litoralis</name>
    <dbReference type="NCBI Taxonomy" id="45668"/>
    <lineage>
        <taxon>Bacteria</taxon>
        <taxon>Bacillati</taxon>
        <taxon>Bacillota</taxon>
        <taxon>Bacilli</taxon>
        <taxon>Bacillales</taxon>
        <taxon>Bacillaceae</taxon>
        <taxon>Halobacillus</taxon>
    </lineage>
</organism>
<reference evidence="1 2" key="1">
    <citation type="submission" date="2018-01" db="EMBL/GenBank/DDBJ databases">
        <title>The whole genome sequencing and assembly of Halobacillus litoralis ERB031 strain.</title>
        <authorList>
            <person name="Lee S.-J."/>
            <person name="Park M.-K."/>
            <person name="Kim J.-Y."/>
            <person name="Lee Y.-J."/>
            <person name="Yi H."/>
            <person name="Bahn Y.-S."/>
            <person name="Kim J.F."/>
            <person name="Lee D.-W."/>
        </authorList>
    </citation>
    <scope>NUCLEOTIDE SEQUENCE [LARGE SCALE GENOMIC DNA]</scope>
    <source>
        <strain evidence="1 2">ERB 031</strain>
    </source>
</reference>